<evidence type="ECO:0000313" key="1">
    <source>
        <dbReference type="EMBL" id="TGJ85873.1"/>
    </source>
</evidence>
<name>A0A4Z0Z4Z4_9PEZI</name>
<dbReference type="InterPro" id="IPR036770">
    <property type="entry name" value="Ankyrin_rpt-contain_sf"/>
</dbReference>
<organism evidence="1 2">
    <name type="scientific">Xylaria hypoxylon</name>
    <dbReference type="NCBI Taxonomy" id="37992"/>
    <lineage>
        <taxon>Eukaryota</taxon>
        <taxon>Fungi</taxon>
        <taxon>Dikarya</taxon>
        <taxon>Ascomycota</taxon>
        <taxon>Pezizomycotina</taxon>
        <taxon>Sordariomycetes</taxon>
        <taxon>Xylariomycetidae</taxon>
        <taxon>Xylariales</taxon>
        <taxon>Xylariaceae</taxon>
        <taxon>Xylaria</taxon>
    </lineage>
</organism>
<proteinExistence type="predicted"/>
<evidence type="ECO:0000313" key="2">
    <source>
        <dbReference type="Proteomes" id="UP000297716"/>
    </source>
</evidence>
<dbReference type="InterPro" id="IPR002110">
    <property type="entry name" value="Ankyrin_rpt"/>
</dbReference>
<dbReference type="Proteomes" id="UP000297716">
    <property type="component" value="Unassembled WGS sequence"/>
</dbReference>
<sequence length="431" mass="48909">MDSHPQAAHRLTRVEKRVHFQLRSVLEDVRTIGYQAPHQQQEQQHQSQPQEHTLQQDALRHNIPKGKDKVLSLGELPPLFRCKTYEEICDVINTGKGAIGDIFRGYNALQWYCDAKSTSPGIIQTLLNFGIDINALDQRTRTRGPLIRHTALGYACRNANVKGIHTLLQNDANPCGLVKSGLPHQDARGNPVVYPSPLQELLCQPTHGPRPGKCPWTYHLSEEDEEKAGYLDEDDPERLPEFRALSGLSEDRPICQACAADYHIWEPWPETQEERAAARTRRRACYYNQIIRFGNRLKACVQLLLNYSCSDPLVAFPEYDDPHLWLGIDYLLETFWRFFYPLAICASGEGPSKGEFPTSPEHLTQVLSKTVFTPFGEICDMLLESAGYGGRRSAGETRGQNRLISLIAGHSEFTSFRQGKYFDVDGQLERY</sequence>
<dbReference type="Gene3D" id="1.25.40.20">
    <property type="entry name" value="Ankyrin repeat-containing domain"/>
    <property type="match status" value="1"/>
</dbReference>
<protein>
    <submittedName>
        <fullName evidence="1">Uncharacterized protein</fullName>
    </submittedName>
</protein>
<dbReference type="SMART" id="SM00248">
    <property type="entry name" value="ANK"/>
    <property type="match status" value="2"/>
</dbReference>
<dbReference type="AlphaFoldDB" id="A0A4Z0Z4Z4"/>
<dbReference type="OrthoDB" id="4757483at2759"/>
<reference evidence="1 2" key="1">
    <citation type="submission" date="2019-03" db="EMBL/GenBank/DDBJ databases">
        <title>Draft genome sequence of Xylaria hypoxylon DSM 108379, a ubiquitous saprotrophic-parasitic fungi on hardwood.</title>
        <authorList>
            <person name="Buettner E."/>
            <person name="Leonhardt S."/>
            <person name="Gebauer A.M."/>
            <person name="Liers C."/>
            <person name="Hofrichter M."/>
            <person name="Kellner H."/>
        </authorList>
    </citation>
    <scope>NUCLEOTIDE SEQUENCE [LARGE SCALE GENOMIC DNA]</scope>
    <source>
        <strain evidence="1 2">DSM 108379</strain>
    </source>
</reference>
<accession>A0A4Z0Z4Z4</accession>
<gene>
    <name evidence="1" type="ORF">E0Z10_g2865</name>
</gene>
<comment type="caution">
    <text evidence="1">The sequence shown here is derived from an EMBL/GenBank/DDBJ whole genome shotgun (WGS) entry which is preliminary data.</text>
</comment>
<dbReference type="SUPFAM" id="SSF48403">
    <property type="entry name" value="Ankyrin repeat"/>
    <property type="match status" value="1"/>
</dbReference>
<keyword evidence="2" id="KW-1185">Reference proteome</keyword>
<dbReference type="EMBL" id="SKBN01000037">
    <property type="protein sequence ID" value="TGJ85873.1"/>
    <property type="molecule type" value="Genomic_DNA"/>
</dbReference>